<dbReference type="SMART" id="SM00862">
    <property type="entry name" value="Trans_reg_C"/>
    <property type="match status" value="1"/>
</dbReference>
<dbReference type="Gene3D" id="1.10.10.10">
    <property type="entry name" value="Winged helix-like DNA-binding domain superfamily/Winged helix DNA-binding domain"/>
    <property type="match status" value="1"/>
</dbReference>
<evidence type="ECO:0000256" key="5">
    <source>
        <dbReference type="PROSITE-ProRule" id="PRU01091"/>
    </source>
</evidence>
<dbReference type="Gene3D" id="1.25.40.10">
    <property type="entry name" value="Tetratricopeptide repeat domain"/>
    <property type="match status" value="1"/>
</dbReference>
<comment type="caution">
    <text evidence="7">The sequence shown here is derived from an EMBL/GenBank/DDBJ whole genome shotgun (WGS) entry which is preliminary data.</text>
</comment>
<name>A0ABX2EVZ4_9PSEU</name>
<dbReference type="InterPro" id="IPR011990">
    <property type="entry name" value="TPR-like_helical_dom_sf"/>
</dbReference>
<dbReference type="PROSITE" id="PS51755">
    <property type="entry name" value="OMPR_PHOB"/>
    <property type="match status" value="1"/>
</dbReference>
<dbReference type="PANTHER" id="PTHR35807">
    <property type="entry name" value="TRANSCRIPTIONAL REGULATOR REDD-RELATED"/>
    <property type="match status" value="1"/>
</dbReference>
<keyword evidence="2" id="KW-0805">Transcription regulation</keyword>
<accession>A0ABX2EVZ4</accession>
<evidence type="ECO:0000256" key="1">
    <source>
        <dbReference type="ARBA" id="ARBA00005820"/>
    </source>
</evidence>
<organism evidence="7 8">
    <name type="scientific">Kibdelosporangium persicum</name>
    <dbReference type="NCBI Taxonomy" id="2698649"/>
    <lineage>
        <taxon>Bacteria</taxon>
        <taxon>Bacillati</taxon>
        <taxon>Actinomycetota</taxon>
        <taxon>Actinomycetes</taxon>
        <taxon>Pseudonocardiales</taxon>
        <taxon>Pseudonocardiaceae</taxon>
        <taxon>Kibdelosporangium</taxon>
    </lineage>
</organism>
<sequence>MDSGRSASQARVTFTLLGPVEISFDGRDCTPNAPKLLQLLAMLLAQPGMTVTSESLRRELWWDVRPASAQRTMQTYVYHLRKLAKDNGFTDDPKNFVRTRTGGYQLAIEPDQVDVFHFRRRYEQGRAAMAEQRYAEAAGILRSAMSLWSGPPLANVECGPRLTAYAAELQERRRNAHNLRIQAEIEAGMHRELLGELRALATENPLDEQVHAQLIQVLQRSGRRGEAVYTYHELRTTLVRELGLEPGRELQQLLLGLLSDDQPGR</sequence>
<dbReference type="Proteomes" id="UP000763557">
    <property type="component" value="Unassembled WGS sequence"/>
</dbReference>
<dbReference type="Pfam" id="PF03704">
    <property type="entry name" value="BTAD"/>
    <property type="match status" value="1"/>
</dbReference>
<evidence type="ECO:0000259" key="6">
    <source>
        <dbReference type="PROSITE" id="PS51755"/>
    </source>
</evidence>
<dbReference type="InterPro" id="IPR016032">
    <property type="entry name" value="Sig_transdc_resp-reg_C-effctor"/>
</dbReference>
<feature type="domain" description="OmpR/PhoB-type" evidence="6">
    <location>
        <begin position="4"/>
        <end position="108"/>
    </location>
</feature>
<protein>
    <submittedName>
        <fullName evidence="7">Transcriptional regulatory protein EmbR</fullName>
    </submittedName>
</protein>
<feature type="DNA-binding region" description="OmpR/PhoB-type" evidence="5">
    <location>
        <begin position="4"/>
        <end position="108"/>
    </location>
</feature>
<dbReference type="Pfam" id="PF00486">
    <property type="entry name" value="Trans_reg_C"/>
    <property type="match status" value="1"/>
</dbReference>
<reference evidence="7 8" key="1">
    <citation type="submission" date="2020-01" db="EMBL/GenBank/DDBJ databases">
        <title>Kibdelosporangium persica a novel Actinomycetes from a hot desert in Iran.</title>
        <authorList>
            <person name="Safaei N."/>
            <person name="Zaburannyi N."/>
            <person name="Mueller R."/>
            <person name="Wink J."/>
        </authorList>
    </citation>
    <scope>NUCLEOTIDE SEQUENCE [LARGE SCALE GENOMIC DNA]</scope>
    <source>
        <strain evidence="7 8">4NS15</strain>
    </source>
</reference>
<dbReference type="EMBL" id="JAAATY010000001">
    <property type="protein sequence ID" value="NRN63206.1"/>
    <property type="molecule type" value="Genomic_DNA"/>
</dbReference>
<dbReference type="CDD" id="cd15831">
    <property type="entry name" value="BTAD"/>
    <property type="match status" value="1"/>
</dbReference>
<dbReference type="InterPro" id="IPR001867">
    <property type="entry name" value="OmpR/PhoB-type_DNA-bd"/>
</dbReference>
<evidence type="ECO:0000256" key="2">
    <source>
        <dbReference type="ARBA" id="ARBA00023015"/>
    </source>
</evidence>
<dbReference type="PANTHER" id="PTHR35807:SF1">
    <property type="entry name" value="TRANSCRIPTIONAL REGULATOR REDD"/>
    <property type="match status" value="1"/>
</dbReference>
<keyword evidence="4" id="KW-0804">Transcription</keyword>
<dbReference type="InterPro" id="IPR051677">
    <property type="entry name" value="AfsR-DnrI-RedD_regulator"/>
</dbReference>
<dbReference type="SUPFAM" id="SSF48452">
    <property type="entry name" value="TPR-like"/>
    <property type="match status" value="1"/>
</dbReference>
<evidence type="ECO:0000313" key="7">
    <source>
        <dbReference type="EMBL" id="NRN63206.1"/>
    </source>
</evidence>
<dbReference type="SMART" id="SM01043">
    <property type="entry name" value="BTAD"/>
    <property type="match status" value="1"/>
</dbReference>
<keyword evidence="8" id="KW-1185">Reference proteome</keyword>
<dbReference type="InterPro" id="IPR036388">
    <property type="entry name" value="WH-like_DNA-bd_sf"/>
</dbReference>
<comment type="similarity">
    <text evidence="1">Belongs to the AfsR/DnrI/RedD regulatory family.</text>
</comment>
<evidence type="ECO:0000256" key="4">
    <source>
        <dbReference type="ARBA" id="ARBA00023163"/>
    </source>
</evidence>
<dbReference type="InterPro" id="IPR005158">
    <property type="entry name" value="BTAD"/>
</dbReference>
<proteinExistence type="inferred from homology"/>
<evidence type="ECO:0000256" key="3">
    <source>
        <dbReference type="ARBA" id="ARBA00023125"/>
    </source>
</evidence>
<evidence type="ECO:0000313" key="8">
    <source>
        <dbReference type="Proteomes" id="UP000763557"/>
    </source>
</evidence>
<keyword evidence="3 5" id="KW-0238">DNA-binding</keyword>
<dbReference type="SUPFAM" id="SSF46894">
    <property type="entry name" value="C-terminal effector domain of the bipartite response regulators"/>
    <property type="match status" value="1"/>
</dbReference>
<gene>
    <name evidence="7" type="ORF">GC106_4070</name>
</gene>